<keyword evidence="1" id="KW-1133">Transmembrane helix</keyword>
<gene>
    <name evidence="2" type="primary">hoxN_1</name>
    <name evidence="2" type="ORF">NCTC13032_05733</name>
</gene>
<accession>A0A4U9IH07</accession>
<reference evidence="2 3" key="1">
    <citation type="submission" date="2019-05" db="EMBL/GenBank/DDBJ databases">
        <authorList>
            <consortium name="Pathogen Informatics"/>
        </authorList>
    </citation>
    <scope>NUCLEOTIDE SEQUENCE [LARGE SCALE GENOMIC DNA]</scope>
    <source>
        <strain evidence="2 3">NCTC13032</strain>
    </source>
</reference>
<evidence type="ECO:0000313" key="3">
    <source>
        <dbReference type="Proteomes" id="UP000310719"/>
    </source>
</evidence>
<feature type="transmembrane region" description="Helical" evidence="1">
    <location>
        <begin position="12"/>
        <end position="32"/>
    </location>
</feature>
<keyword evidence="1" id="KW-0812">Transmembrane</keyword>
<protein>
    <submittedName>
        <fullName evidence="2">High-affinity nickel transport protein</fullName>
    </submittedName>
</protein>
<evidence type="ECO:0000256" key="1">
    <source>
        <dbReference type="SAM" id="Phobius"/>
    </source>
</evidence>
<dbReference type="Proteomes" id="UP000310719">
    <property type="component" value="Chromosome"/>
</dbReference>
<proteinExistence type="predicted"/>
<evidence type="ECO:0000313" key="2">
    <source>
        <dbReference type="EMBL" id="VTP76035.1"/>
    </source>
</evidence>
<dbReference type="EMBL" id="LR590464">
    <property type="protein sequence ID" value="VTP76035.1"/>
    <property type="molecule type" value="Genomic_DNA"/>
</dbReference>
<dbReference type="AlphaFoldDB" id="A0A4U9IH07"/>
<keyword evidence="1" id="KW-0472">Membrane</keyword>
<organism evidence="2 3">
    <name type="scientific">Leclercia adecarboxylata</name>
    <dbReference type="NCBI Taxonomy" id="83655"/>
    <lineage>
        <taxon>Bacteria</taxon>
        <taxon>Pseudomonadati</taxon>
        <taxon>Pseudomonadota</taxon>
        <taxon>Gammaproteobacteria</taxon>
        <taxon>Enterobacterales</taxon>
        <taxon>Enterobacteriaceae</taxon>
        <taxon>Leclercia</taxon>
    </lineage>
</organism>
<name>A0A4U9IH07_9ENTR</name>
<sequence length="41" mass="4518">MAALNDNLGNAGFIVVGLFIVCWIASLINYRFKGYDALVVR</sequence>